<name>A0ABT1ZGZ6_9MICO</name>
<feature type="transmembrane region" description="Helical" evidence="1">
    <location>
        <begin position="252"/>
        <end position="273"/>
    </location>
</feature>
<feature type="transmembrane region" description="Helical" evidence="1">
    <location>
        <begin position="21"/>
        <end position="36"/>
    </location>
</feature>
<dbReference type="GO" id="GO:0016746">
    <property type="term" value="F:acyltransferase activity"/>
    <property type="evidence" value="ECO:0007669"/>
    <property type="project" value="UniProtKB-KW"/>
</dbReference>
<feature type="transmembrane region" description="Helical" evidence="1">
    <location>
        <begin position="387"/>
        <end position="405"/>
    </location>
</feature>
<feature type="transmembrane region" description="Helical" evidence="1">
    <location>
        <begin position="317"/>
        <end position="340"/>
    </location>
</feature>
<evidence type="ECO:0000259" key="3">
    <source>
        <dbReference type="Pfam" id="PF19040"/>
    </source>
</evidence>
<accession>A0ABT1ZGZ6</accession>
<feature type="transmembrane region" description="Helical" evidence="1">
    <location>
        <begin position="42"/>
        <end position="63"/>
    </location>
</feature>
<feature type="domain" description="Acyltransferase 3" evidence="2">
    <location>
        <begin position="18"/>
        <end position="359"/>
    </location>
</feature>
<dbReference type="RefSeq" id="WP_258799086.1">
    <property type="nucleotide sequence ID" value="NZ_JANTHX010000007.1"/>
</dbReference>
<feature type="transmembrane region" description="Helical" evidence="1">
    <location>
        <begin position="346"/>
        <end position="366"/>
    </location>
</feature>
<evidence type="ECO:0000256" key="1">
    <source>
        <dbReference type="SAM" id="Phobius"/>
    </source>
</evidence>
<reference evidence="4 5" key="1">
    <citation type="submission" date="2022-08" db="EMBL/GenBank/DDBJ databases">
        <authorList>
            <person name="Li F."/>
        </authorList>
    </citation>
    <scope>NUCLEOTIDE SEQUENCE [LARGE SCALE GENOMIC DNA]</scope>
    <source>
        <strain evidence="4 5">10F1B-8-1</strain>
    </source>
</reference>
<feature type="transmembrane region" description="Helical" evidence="1">
    <location>
        <begin position="192"/>
        <end position="211"/>
    </location>
</feature>
<protein>
    <submittedName>
        <fullName evidence="4">Acyltransferase</fullName>
    </submittedName>
</protein>
<organism evidence="4 5">
    <name type="scientific">Protaetiibacter mangrovi</name>
    <dbReference type="NCBI Taxonomy" id="2970926"/>
    <lineage>
        <taxon>Bacteria</taxon>
        <taxon>Bacillati</taxon>
        <taxon>Actinomycetota</taxon>
        <taxon>Actinomycetes</taxon>
        <taxon>Micrococcales</taxon>
        <taxon>Microbacteriaceae</taxon>
        <taxon>Protaetiibacter</taxon>
    </lineage>
</organism>
<dbReference type="PANTHER" id="PTHR23028:SF53">
    <property type="entry name" value="ACYL_TRANSF_3 DOMAIN-CONTAINING PROTEIN"/>
    <property type="match status" value="1"/>
</dbReference>
<evidence type="ECO:0000259" key="2">
    <source>
        <dbReference type="Pfam" id="PF01757"/>
    </source>
</evidence>
<feature type="transmembrane region" description="Helical" evidence="1">
    <location>
        <begin position="155"/>
        <end position="172"/>
    </location>
</feature>
<keyword evidence="1" id="KW-0472">Membrane</keyword>
<comment type="caution">
    <text evidence="4">The sequence shown here is derived from an EMBL/GenBank/DDBJ whole genome shotgun (WGS) entry which is preliminary data.</text>
</comment>
<sequence length="667" mass="70866">MSSTREPARTARTPSRPDIQVLRALAVGGVLLYHLWPERIAGGYVGVDVFFVVSGFLITSHLLPTAVRSGVHVGRFWARRARRLLPLAGVVLLATIGAALLWMPASTWIPTLRNAVAAALYGQNWLLIHDSVDYLTRDAAPSPTQHFWSLSVEEQFYIVWPLLFVVAIWLAGRSGHQLGTTGHASRARRFSFAAIVLVLVGSFAASVVQTAGDPGFAYFATTTRAWEFAAGALLAFGVSSRIDVAPLTRRATILRTSGAWAGFLTIVGSMLLIPDGAPFPGWIAAIPVLGTVLCLAAGDPGHPFSPTVLGRIRPVTYLGDISYGVYLWHWPLIIVLASAVGPLTTGMKVAVIGGAILLAAISKVLVEDPFRFGTLWTTPWWRGFAPAATSIALVVAVAGSGLWILGNQSEPASAQGEIPDLEAPVAPLEPLVPSIGARVDDKAGMYDCFDLTHEAAHRCSYGPEDAAVRIALTGDSHAAMYIPALRDAAEAGAWRLDTFVGVSCDGAGFYACAGGSEVPDLLEAGGYDLILATGYRGSTTPADDVAAFYRVLVEHDLPVVVIADVPRVTDAAYRCIDDSRGDPVRAADCIVSRTEALDEVPDRAAAAARELAIPVIDPIPVLCTPTGCPQVLGNVVLYQDLNAHLTRTAVMALEPWLEQHIAANLTA</sequence>
<keyword evidence="1" id="KW-0812">Transmembrane</keyword>
<dbReference type="PANTHER" id="PTHR23028">
    <property type="entry name" value="ACETYLTRANSFERASE"/>
    <property type="match status" value="1"/>
</dbReference>
<dbReference type="EMBL" id="JANTHX010000007">
    <property type="protein sequence ID" value="MCS0499995.1"/>
    <property type="molecule type" value="Genomic_DNA"/>
</dbReference>
<keyword evidence="1" id="KW-1133">Transmembrane helix</keyword>
<proteinExistence type="predicted"/>
<dbReference type="InterPro" id="IPR050879">
    <property type="entry name" value="Acyltransferase_3"/>
</dbReference>
<feature type="domain" description="SGNH" evidence="3">
    <location>
        <begin position="455"/>
        <end position="656"/>
    </location>
</feature>
<keyword evidence="4" id="KW-0012">Acyltransferase</keyword>
<dbReference type="Pfam" id="PF01757">
    <property type="entry name" value="Acyl_transf_3"/>
    <property type="match status" value="1"/>
</dbReference>
<dbReference type="InterPro" id="IPR002656">
    <property type="entry name" value="Acyl_transf_3_dom"/>
</dbReference>
<evidence type="ECO:0000313" key="4">
    <source>
        <dbReference type="EMBL" id="MCS0499995.1"/>
    </source>
</evidence>
<keyword evidence="4" id="KW-0808">Transferase</keyword>
<evidence type="ECO:0000313" key="5">
    <source>
        <dbReference type="Proteomes" id="UP001205337"/>
    </source>
</evidence>
<feature type="transmembrane region" description="Helical" evidence="1">
    <location>
        <begin position="84"/>
        <end position="103"/>
    </location>
</feature>
<gene>
    <name evidence="4" type="ORF">NUH29_10595</name>
</gene>
<keyword evidence="5" id="KW-1185">Reference proteome</keyword>
<feature type="transmembrane region" description="Helical" evidence="1">
    <location>
        <begin position="279"/>
        <end position="297"/>
    </location>
</feature>
<dbReference type="InterPro" id="IPR043968">
    <property type="entry name" value="SGNH"/>
</dbReference>
<dbReference type="Pfam" id="PF19040">
    <property type="entry name" value="SGNH"/>
    <property type="match status" value="1"/>
</dbReference>
<dbReference type="Proteomes" id="UP001205337">
    <property type="component" value="Unassembled WGS sequence"/>
</dbReference>
<feature type="transmembrane region" description="Helical" evidence="1">
    <location>
        <begin position="217"/>
        <end position="240"/>
    </location>
</feature>